<sequence length="50" mass="5769">MNRRFWPVFRKTGQKRIGSSTQTESVERAGALHTGHQAFTRTRLYLGIGY</sequence>
<reference evidence="1 2" key="1">
    <citation type="submission" date="2020-08" db="EMBL/GenBank/DDBJ databases">
        <title>Genomic Encyclopedia of Type Strains, Phase IV (KMG-IV): sequencing the most valuable type-strain genomes for metagenomic binning, comparative biology and taxonomic classification.</title>
        <authorList>
            <person name="Goeker M."/>
        </authorList>
    </citation>
    <scope>NUCLEOTIDE SEQUENCE [LARGE SCALE GENOMIC DNA]</scope>
    <source>
        <strain evidence="1 2">DSM 29854</strain>
    </source>
</reference>
<comment type="caution">
    <text evidence="1">The sequence shown here is derived from an EMBL/GenBank/DDBJ whole genome shotgun (WGS) entry which is preliminary data.</text>
</comment>
<keyword evidence="2" id="KW-1185">Reference proteome</keyword>
<proteinExistence type="predicted"/>
<evidence type="ECO:0000313" key="1">
    <source>
        <dbReference type="EMBL" id="MBA9077564.1"/>
    </source>
</evidence>
<dbReference type="AlphaFoldDB" id="A0A839GD95"/>
<protein>
    <submittedName>
        <fullName evidence="1">Uncharacterized protein</fullName>
    </submittedName>
</protein>
<dbReference type="EMBL" id="JACJIQ010000008">
    <property type="protein sequence ID" value="MBA9077564.1"/>
    <property type="molecule type" value="Genomic_DNA"/>
</dbReference>
<name>A0A839GD95_9BACT</name>
<organism evidence="1 2">
    <name type="scientific">Rufibacter quisquiliarum</name>
    <dbReference type="NCBI Taxonomy" id="1549639"/>
    <lineage>
        <taxon>Bacteria</taxon>
        <taxon>Pseudomonadati</taxon>
        <taxon>Bacteroidota</taxon>
        <taxon>Cytophagia</taxon>
        <taxon>Cytophagales</taxon>
        <taxon>Hymenobacteraceae</taxon>
        <taxon>Rufibacter</taxon>
    </lineage>
</organism>
<gene>
    <name evidence="1" type="ORF">FHS90_002282</name>
</gene>
<dbReference type="Proteomes" id="UP000563094">
    <property type="component" value="Unassembled WGS sequence"/>
</dbReference>
<evidence type="ECO:0000313" key="2">
    <source>
        <dbReference type="Proteomes" id="UP000563094"/>
    </source>
</evidence>
<accession>A0A839GD95</accession>